<evidence type="ECO:0000256" key="2">
    <source>
        <dbReference type="ARBA" id="ARBA00001947"/>
    </source>
</evidence>
<dbReference type="PROSITE" id="PS01137">
    <property type="entry name" value="TATD_1"/>
    <property type="match status" value="1"/>
</dbReference>
<dbReference type="UniPathway" id="UPA00395">
    <property type="reaction ID" value="UER00653"/>
</dbReference>
<dbReference type="Proteomes" id="UP000193498">
    <property type="component" value="Unassembled WGS sequence"/>
</dbReference>
<dbReference type="InterPro" id="IPR032466">
    <property type="entry name" value="Metal_Hydrolase"/>
</dbReference>
<dbReference type="InterPro" id="IPR018228">
    <property type="entry name" value="DNase_TatD-rel_CS"/>
</dbReference>
<dbReference type="GO" id="GO:0005737">
    <property type="term" value="C:cytoplasm"/>
    <property type="evidence" value="ECO:0007669"/>
    <property type="project" value="TreeGrafter"/>
</dbReference>
<dbReference type="GO" id="GO:0003676">
    <property type="term" value="F:nucleic acid binding"/>
    <property type="evidence" value="ECO:0007669"/>
    <property type="project" value="InterPro"/>
</dbReference>
<comment type="similarity">
    <text evidence="4">Belongs to the metallo-dependent hydrolases superfamily. Allantoinase family.</text>
</comment>
<dbReference type="PANTHER" id="PTHR43668:SF2">
    <property type="entry name" value="ALLANTOINASE"/>
    <property type="match status" value="1"/>
</dbReference>
<keyword evidence="14" id="KW-1185">Reference proteome</keyword>
<dbReference type="PROSITE" id="PS00482">
    <property type="entry name" value="DIHYDROOROTASE_1"/>
    <property type="match status" value="1"/>
</dbReference>
<dbReference type="FunFam" id="3.20.20.140:FF:000032">
    <property type="entry name" value="Allantoinase Dal1"/>
    <property type="match status" value="1"/>
</dbReference>
<dbReference type="InterPro" id="IPR011059">
    <property type="entry name" value="Metal-dep_hydrolase_composite"/>
</dbReference>
<dbReference type="InterPro" id="IPR007757">
    <property type="entry name" value="MT-A70-like"/>
</dbReference>
<comment type="similarity">
    <text evidence="10">Belongs to the MT-A70-like family.</text>
</comment>
<dbReference type="InterPro" id="IPR006680">
    <property type="entry name" value="Amidohydro-rel"/>
</dbReference>
<accession>A0A1Y1YLT9</accession>
<dbReference type="AlphaFoldDB" id="A0A1Y1YLT9"/>
<keyword evidence="8" id="KW-0378">Hydrolase</keyword>
<dbReference type="InterPro" id="IPR050138">
    <property type="entry name" value="DHOase/Allantoinase_Hydrolase"/>
</dbReference>
<dbReference type="PROSITE" id="PS00092">
    <property type="entry name" value="N6_MTASE"/>
    <property type="match status" value="1"/>
</dbReference>
<reference evidence="13 14" key="1">
    <citation type="submission" date="2016-07" db="EMBL/GenBank/DDBJ databases">
        <title>Pervasive Adenine N6-methylation of Active Genes in Fungi.</title>
        <authorList>
            <consortium name="DOE Joint Genome Institute"/>
            <person name="Mondo S.J."/>
            <person name="Dannebaum R.O."/>
            <person name="Kuo R.C."/>
            <person name="Labutti K."/>
            <person name="Haridas S."/>
            <person name="Kuo A."/>
            <person name="Salamov A."/>
            <person name="Ahrendt S.R."/>
            <person name="Lipzen A."/>
            <person name="Sullivan W."/>
            <person name="Andreopoulos W.B."/>
            <person name="Clum A."/>
            <person name="Lindquist E."/>
            <person name="Daum C."/>
            <person name="Ramamoorthy G.K."/>
            <person name="Gryganskyi A."/>
            <person name="Culley D."/>
            <person name="Magnuson J.K."/>
            <person name="James T.Y."/>
            <person name="O'Malley M.A."/>
            <person name="Stajich J.E."/>
            <person name="Spatafora J.W."/>
            <person name="Visel A."/>
            <person name="Grigoriev I.V."/>
        </authorList>
    </citation>
    <scope>NUCLEOTIDE SEQUENCE [LARGE SCALE GENOMIC DNA]</scope>
    <source>
        <strain evidence="13 14">CBS 931.73</strain>
    </source>
</reference>
<dbReference type="GO" id="GO:0008270">
    <property type="term" value="F:zinc ion binding"/>
    <property type="evidence" value="ECO:0007669"/>
    <property type="project" value="InterPro"/>
</dbReference>
<evidence type="ECO:0000256" key="4">
    <source>
        <dbReference type="ARBA" id="ARBA00010368"/>
    </source>
</evidence>
<comment type="pathway">
    <text evidence="3">Nitrogen metabolism; (S)-allantoin degradation; allantoate from (S)-allantoin: step 1/1.</text>
</comment>
<evidence type="ECO:0000256" key="5">
    <source>
        <dbReference type="ARBA" id="ARBA00011881"/>
    </source>
</evidence>
<dbReference type="SUPFAM" id="SSF51338">
    <property type="entry name" value="Composite domain of metallo-dependent hydrolases"/>
    <property type="match status" value="1"/>
</dbReference>
<comment type="cofactor">
    <cofactor evidence="2">
        <name>Zn(2+)</name>
        <dbReference type="ChEBI" id="CHEBI:29105"/>
    </cofactor>
</comment>
<dbReference type="GO" id="GO:0006145">
    <property type="term" value="P:purine nucleobase catabolic process"/>
    <property type="evidence" value="ECO:0007669"/>
    <property type="project" value="TreeGrafter"/>
</dbReference>
<dbReference type="GO" id="GO:0008168">
    <property type="term" value="F:methyltransferase activity"/>
    <property type="evidence" value="ECO:0007669"/>
    <property type="project" value="InterPro"/>
</dbReference>
<organism evidence="13 14">
    <name type="scientific">Basidiobolus meristosporus CBS 931.73</name>
    <dbReference type="NCBI Taxonomy" id="1314790"/>
    <lineage>
        <taxon>Eukaryota</taxon>
        <taxon>Fungi</taxon>
        <taxon>Fungi incertae sedis</taxon>
        <taxon>Zoopagomycota</taxon>
        <taxon>Entomophthoromycotina</taxon>
        <taxon>Basidiobolomycetes</taxon>
        <taxon>Basidiobolales</taxon>
        <taxon>Basidiobolaceae</taxon>
        <taxon>Basidiobolus</taxon>
    </lineage>
</organism>
<protein>
    <recommendedName>
        <fullName evidence="6">allantoinase</fullName>
        <ecNumber evidence="6">3.5.2.5</ecNumber>
    </recommendedName>
</protein>
<gene>
    <name evidence="13" type="ORF">K493DRAFT_406394</name>
</gene>
<dbReference type="EC" id="3.5.2.5" evidence="6"/>
<feature type="region of interest" description="Disordered" evidence="11">
    <location>
        <begin position="476"/>
        <end position="500"/>
    </location>
</feature>
<comment type="subunit">
    <text evidence="5">Homotetramer.</text>
</comment>
<feature type="compositionally biased region" description="Acidic residues" evidence="11">
    <location>
        <begin position="487"/>
        <end position="500"/>
    </location>
</feature>
<dbReference type="GO" id="GO:0032259">
    <property type="term" value="P:methylation"/>
    <property type="evidence" value="ECO:0007669"/>
    <property type="project" value="InterPro"/>
</dbReference>
<proteinExistence type="inferred from homology"/>
<dbReference type="InParanoid" id="A0A1Y1YLT9"/>
<evidence type="ECO:0000256" key="7">
    <source>
        <dbReference type="ARBA" id="ARBA00022723"/>
    </source>
</evidence>
<keyword evidence="7" id="KW-0479">Metal-binding</keyword>
<dbReference type="NCBIfam" id="TIGR03178">
    <property type="entry name" value="allantoinase"/>
    <property type="match status" value="1"/>
</dbReference>
<dbReference type="GO" id="GO:0050897">
    <property type="term" value="F:cobalt ion binding"/>
    <property type="evidence" value="ECO:0007669"/>
    <property type="project" value="InterPro"/>
</dbReference>
<evidence type="ECO:0000256" key="1">
    <source>
        <dbReference type="ARBA" id="ARBA00001756"/>
    </source>
</evidence>
<sequence>MSAIIFTGNRVLFDSTSKVEPATIHVDPWTGRIVKITNKRSTKADFPGIEDKDFVDAGDDLIMPGVIDAHVHLNEPGRTDWEGFDTATRAAAAGGLTTVIDMPLNSIPPTTTLENLNTKKEAAKPQAWVDVGFYGGVIPGNADQLRPMIAAGVCGFKCFLIESGVDEFPCVNEEEVRKAFAEFDGTDNVFMFHAEMECDDHSHETAAPQSTDPSAYQTFLQSRPHALEVKAIEMIIRVCKDFPNVRAHIVHLSSAEALPMIRKAKAEGVKLTVETCYHYLTLNAEDIINGATHFKCCPPIREGSNRELLWEALLDGTIDYVVSDHSPCTPELKRFDSGDFTAAWGGISSLQFGLSLLWTEAKRRGCTLQDLTRWLSQNTARHAGILNRKGRLQIGSDADIVIWSPEETFVVDKKMIHFKNKVTPYENMTLHGAVKKTFVRGRNVYDKSTAQLFSAKPLGNLLARFQVYSNPITAMPSYAQPPSSDNGDFEEESEDYIESDEVDEDLRELLAKETSLRLRIDSLKEEILKLEREQRGETDGSKNEGEGGEEEIDLEEFEAPEWCVPIKANVMTFEWKRLAEAAQFDVILMDPPWQLATHAPTRGVAIGYQQLPDVCIEELPIPLLQKNGFIFIWVINNKYVKAFELMAKWGYRYVDDITWVKQTVNRRMAKGHGYYLQHAKETCLIGKKGEDPPNCRHSVCSDVIFSERRGQSQKPEELYEMIEQLVPNGKYLEIFGRKNNLRDYWVTIGNEL</sequence>
<evidence type="ECO:0000256" key="6">
    <source>
        <dbReference type="ARBA" id="ARBA00012863"/>
    </source>
</evidence>
<dbReference type="Pfam" id="PF01979">
    <property type="entry name" value="Amidohydro_1"/>
    <property type="match status" value="1"/>
</dbReference>
<dbReference type="PANTHER" id="PTHR43668">
    <property type="entry name" value="ALLANTOINASE"/>
    <property type="match status" value="1"/>
</dbReference>
<dbReference type="Gene3D" id="3.40.50.150">
    <property type="entry name" value="Vaccinia Virus protein VP39"/>
    <property type="match status" value="1"/>
</dbReference>
<evidence type="ECO:0000259" key="12">
    <source>
        <dbReference type="Pfam" id="PF01979"/>
    </source>
</evidence>
<dbReference type="Pfam" id="PF05063">
    <property type="entry name" value="MT-A70"/>
    <property type="match status" value="1"/>
</dbReference>
<evidence type="ECO:0000256" key="11">
    <source>
        <dbReference type="SAM" id="MobiDB-lite"/>
    </source>
</evidence>
<dbReference type="EMBL" id="MCFE01000104">
    <property type="protein sequence ID" value="ORX98979.1"/>
    <property type="molecule type" value="Genomic_DNA"/>
</dbReference>
<dbReference type="SUPFAM" id="SSF51556">
    <property type="entry name" value="Metallo-dependent hydrolases"/>
    <property type="match status" value="1"/>
</dbReference>
<dbReference type="OrthoDB" id="10258955at2759"/>
<evidence type="ECO:0000256" key="10">
    <source>
        <dbReference type="PROSITE-ProRule" id="PRU00489"/>
    </source>
</evidence>
<comment type="caution">
    <text evidence="13">The sequence shown here is derived from an EMBL/GenBank/DDBJ whole genome shotgun (WGS) entry which is preliminary data.</text>
</comment>
<evidence type="ECO:0000256" key="8">
    <source>
        <dbReference type="ARBA" id="ARBA00022801"/>
    </source>
</evidence>
<dbReference type="Gene3D" id="3.20.20.140">
    <property type="entry name" value="Metal-dependent hydrolases"/>
    <property type="match status" value="1"/>
</dbReference>
<evidence type="ECO:0000256" key="9">
    <source>
        <dbReference type="ARBA" id="ARBA00022833"/>
    </source>
</evidence>
<dbReference type="InterPro" id="IPR017593">
    <property type="entry name" value="Allantoinase"/>
</dbReference>
<dbReference type="InterPro" id="IPR002195">
    <property type="entry name" value="Dihydroorotase_CS"/>
</dbReference>
<feature type="compositionally biased region" description="Basic and acidic residues" evidence="11">
    <location>
        <begin position="531"/>
        <end position="545"/>
    </location>
</feature>
<dbReference type="GO" id="GO:0000256">
    <property type="term" value="P:allantoin catabolic process"/>
    <property type="evidence" value="ECO:0007669"/>
    <property type="project" value="UniProtKB-UniPathway"/>
</dbReference>
<feature type="region of interest" description="Disordered" evidence="11">
    <location>
        <begin position="531"/>
        <end position="552"/>
    </location>
</feature>
<dbReference type="InterPro" id="IPR029063">
    <property type="entry name" value="SAM-dependent_MTases_sf"/>
</dbReference>
<dbReference type="STRING" id="1314790.A0A1Y1YLT9"/>
<keyword evidence="9" id="KW-0862">Zinc</keyword>
<evidence type="ECO:0000256" key="3">
    <source>
        <dbReference type="ARBA" id="ARBA00004968"/>
    </source>
</evidence>
<evidence type="ECO:0000313" key="13">
    <source>
        <dbReference type="EMBL" id="ORX98979.1"/>
    </source>
</evidence>
<dbReference type="InterPro" id="IPR002052">
    <property type="entry name" value="DNA_methylase_N6_adenine_CS"/>
</dbReference>
<dbReference type="GO" id="GO:0004038">
    <property type="term" value="F:allantoinase activity"/>
    <property type="evidence" value="ECO:0007669"/>
    <property type="project" value="UniProtKB-EC"/>
</dbReference>
<evidence type="ECO:0000313" key="14">
    <source>
        <dbReference type="Proteomes" id="UP000193498"/>
    </source>
</evidence>
<feature type="domain" description="Amidohydrolase-related" evidence="12">
    <location>
        <begin position="62"/>
        <end position="444"/>
    </location>
</feature>
<dbReference type="PROSITE" id="PS51143">
    <property type="entry name" value="MT_A70"/>
    <property type="match status" value="1"/>
</dbReference>
<comment type="catalytic activity">
    <reaction evidence="1">
        <text>(S)-allantoin + H2O = allantoate + H(+)</text>
        <dbReference type="Rhea" id="RHEA:17029"/>
        <dbReference type="ChEBI" id="CHEBI:15377"/>
        <dbReference type="ChEBI" id="CHEBI:15378"/>
        <dbReference type="ChEBI" id="CHEBI:15678"/>
        <dbReference type="ChEBI" id="CHEBI:17536"/>
        <dbReference type="EC" id="3.5.2.5"/>
    </reaction>
</comment>
<name>A0A1Y1YLT9_9FUNG</name>
<dbReference type="SUPFAM" id="SSF53335">
    <property type="entry name" value="S-adenosyl-L-methionine-dependent methyltransferases"/>
    <property type="match status" value="1"/>
</dbReference>